<dbReference type="Gene3D" id="3.30.9.10">
    <property type="entry name" value="D-Amino Acid Oxidase, subunit A, domain 2"/>
    <property type="match status" value="1"/>
</dbReference>
<evidence type="ECO:0000313" key="7">
    <source>
        <dbReference type="EMBL" id="SVD09246.1"/>
    </source>
</evidence>
<dbReference type="GO" id="GO:0046168">
    <property type="term" value="P:glycerol-3-phosphate catabolic process"/>
    <property type="evidence" value="ECO:0007669"/>
    <property type="project" value="TreeGrafter"/>
</dbReference>
<organism evidence="7">
    <name type="scientific">marine metagenome</name>
    <dbReference type="NCBI Taxonomy" id="408172"/>
    <lineage>
        <taxon>unclassified sequences</taxon>
        <taxon>metagenomes</taxon>
        <taxon>ecological metagenomes</taxon>
    </lineage>
</organism>
<feature type="non-terminal residue" evidence="7">
    <location>
        <position position="275"/>
    </location>
</feature>
<dbReference type="PANTHER" id="PTHR11985:SF15">
    <property type="entry name" value="GLYCEROL-3-PHOSPHATE DEHYDROGENASE, MITOCHONDRIAL"/>
    <property type="match status" value="1"/>
</dbReference>
<dbReference type="InterPro" id="IPR000447">
    <property type="entry name" value="G3P_DH_FAD-dep"/>
</dbReference>
<gene>
    <name evidence="7" type="ORF">METZ01_LOCUS362100</name>
</gene>
<sequence>MTVTAERPKLGDREATIDTCAQCFDVAIIGGGISGACLYDRMCREGYRVLLVDRADFGSGTSQASAMMIWGGLLYLRQFDFGTVWKLSGARDDLIVATGLPIRTQRFRYIPTLDRGHNAFKIRAALWLYWLLGRRRRCAPSAENTYPEQAFMRAKLFGRSHVYEEGVLEISDCRFVLEWILPHRSPDHCALNYCALESAAHRDSRWHLELVDRHLGGELKVSAKMLVNAAGVWTDRIHQLCGLTSPYKHVFSKGVFIAIPRPAEHDDSLIFDMGE</sequence>
<dbReference type="Pfam" id="PF01266">
    <property type="entry name" value="DAO"/>
    <property type="match status" value="1"/>
</dbReference>
<evidence type="ECO:0000259" key="6">
    <source>
        <dbReference type="Pfam" id="PF01266"/>
    </source>
</evidence>
<reference evidence="7" key="1">
    <citation type="submission" date="2018-05" db="EMBL/GenBank/DDBJ databases">
        <authorList>
            <person name="Lanie J.A."/>
            <person name="Ng W.-L."/>
            <person name="Kazmierczak K.M."/>
            <person name="Andrzejewski T.M."/>
            <person name="Davidsen T.M."/>
            <person name="Wayne K.J."/>
            <person name="Tettelin H."/>
            <person name="Glass J.I."/>
            <person name="Rusch D."/>
            <person name="Podicherti R."/>
            <person name="Tsui H.-C.T."/>
            <person name="Winkler M.E."/>
        </authorList>
    </citation>
    <scope>NUCLEOTIDE SEQUENCE</scope>
</reference>
<comment type="cofactor">
    <cofactor evidence="1">
        <name>FAD</name>
        <dbReference type="ChEBI" id="CHEBI:57692"/>
    </cofactor>
</comment>
<keyword evidence="4" id="KW-0274">FAD</keyword>
<evidence type="ECO:0000256" key="3">
    <source>
        <dbReference type="ARBA" id="ARBA00022630"/>
    </source>
</evidence>
<dbReference type="GO" id="GO:0004368">
    <property type="term" value="F:glycerol-3-phosphate dehydrogenase (quinone) activity"/>
    <property type="evidence" value="ECO:0007669"/>
    <property type="project" value="InterPro"/>
</dbReference>
<comment type="similarity">
    <text evidence="2">Belongs to the FAD-dependent glycerol-3-phosphate dehydrogenase family.</text>
</comment>
<dbReference type="EMBL" id="UINC01129085">
    <property type="protein sequence ID" value="SVD09246.1"/>
    <property type="molecule type" value="Genomic_DNA"/>
</dbReference>
<proteinExistence type="inferred from homology"/>
<dbReference type="PANTHER" id="PTHR11985">
    <property type="entry name" value="GLYCEROL-3-PHOSPHATE DEHYDROGENASE"/>
    <property type="match status" value="1"/>
</dbReference>
<dbReference type="SUPFAM" id="SSF51905">
    <property type="entry name" value="FAD/NAD(P)-binding domain"/>
    <property type="match status" value="1"/>
</dbReference>
<evidence type="ECO:0000256" key="1">
    <source>
        <dbReference type="ARBA" id="ARBA00001974"/>
    </source>
</evidence>
<name>A0A382SHA6_9ZZZZ</name>
<protein>
    <recommendedName>
        <fullName evidence="6">FAD dependent oxidoreductase domain-containing protein</fullName>
    </recommendedName>
</protein>
<keyword evidence="5" id="KW-0560">Oxidoreductase</keyword>
<evidence type="ECO:0000256" key="5">
    <source>
        <dbReference type="ARBA" id="ARBA00023002"/>
    </source>
</evidence>
<dbReference type="AlphaFoldDB" id="A0A382SHA6"/>
<keyword evidence="3" id="KW-0285">Flavoprotein</keyword>
<dbReference type="Gene3D" id="3.50.50.60">
    <property type="entry name" value="FAD/NAD(P)-binding domain"/>
    <property type="match status" value="1"/>
</dbReference>
<accession>A0A382SHA6</accession>
<evidence type="ECO:0000256" key="2">
    <source>
        <dbReference type="ARBA" id="ARBA00007330"/>
    </source>
</evidence>
<evidence type="ECO:0000256" key="4">
    <source>
        <dbReference type="ARBA" id="ARBA00022827"/>
    </source>
</evidence>
<dbReference type="InterPro" id="IPR036188">
    <property type="entry name" value="FAD/NAD-bd_sf"/>
</dbReference>
<feature type="domain" description="FAD dependent oxidoreductase" evidence="6">
    <location>
        <begin position="25"/>
        <end position="265"/>
    </location>
</feature>
<dbReference type="InterPro" id="IPR006076">
    <property type="entry name" value="FAD-dep_OxRdtase"/>
</dbReference>